<accession>A0ACB8M6H3</accession>
<sequence length="207" mass="23855">MAKVRWPIVFSEEEPSSRELEAWLVRVTKTCEMQRTKLKDGQVVNVIDTPDHLLMVVPRYSIPCLLMLWWLSRLMLLAIAGLFDSLAGSEFVGKEIVNCLGDELEDNDETLEDYLGRECPKPLKEILHLFDNRCVLFDNKTKDAAKRTEQIGKLRSLQLAREHAARLKVEVTAKSTQMKSDDKIHKLREDLERAQRENEGLHKGVEI</sequence>
<gene>
    <name evidence="1" type="ORF">KPL71_008406</name>
</gene>
<protein>
    <submittedName>
        <fullName evidence="1">Immune-associated nucleotide-binding protein 9</fullName>
    </submittedName>
</protein>
<proteinExistence type="predicted"/>
<comment type="caution">
    <text evidence="1">The sequence shown here is derived from an EMBL/GenBank/DDBJ whole genome shotgun (WGS) entry which is preliminary data.</text>
</comment>
<reference evidence="2" key="1">
    <citation type="journal article" date="2023" name="Hortic. Res.">
        <title>A chromosome-level phased genome enabling allele-level studies in sweet orange: a case study on citrus Huanglongbing tolerance.</title>
        <authorList>
            <person name="Wu B."/>
            <person name="Yu Q."/>
            <person name="Deng Z."/>
            <person name="Duan Y."/>
            <person name="Luo F."/>
            <person name="Gmitter F. Jr."/>
        </authorList>
    </citation>
    <scope>NUCLEOTIDE SEQUENCE [LARGE SCALE GENOMIC DNA]</scope>
    <source>
        <strain evidence="2">cv. Valencia</strain>
    </source>
</reference>
<name>A0ACB8M6H3_CITSI</name>
<evidence type="ECO:0000313" key="1">
    <source>
        <dbReference type="EMBL" id="KAH9781287.1"/>
    </source>
</evidence>
<keyword evidence="2" id="KW-1185">Reference proteome</keyword>
<evidence type="ECO:0000313" key="2">
    <source>
        <dbReference type="Proteomes" id="UP000829398"/>
    </source>
</evidence>
<dbReference type="EMBL" id="CM039172">
    <property type="protein sequence ID" value="KAH9781287.1"/>
    <property type="molecule type" value="Genomic_DNA"/>
</dbReference>
<dbReference type="Proteomes" id="UP000829398">
    <property type="component" value="Chromosome 3"/>
</dbReference>
<organism evidence="1 2">
    <name type="scientific">Citrus sinensis</name>
    <name type="common">Sweet orange</name>
    <name type="synonym">Citrus aurantium var. sinensis</name>
    <dbReference type="NCBI Taxonomy" id="2711"/>
    <lineage>
        <taxon>Eukaryota</taxon>
        <taxon>Viridiplantae</taxon>
        <taxon>Streptophyta</taxon>
        <taxon>Embryophyta</taxon>
        <taxon>Tracheophyta</taxon>
        <taxon>Spermatophyta</taxon>
        <taxon>Magnoliopsida</taxon>
        <taxon>eudicotyledons</taxon>
        <taxon>Gunneridae</taxon>
        <taxon>Pentapetalae</taxon>
        <taxon>rosids</taxon>
        <taxon>malvids</taxon>
        <taxon>Sapindales</taxon>
        <taxon>Rutaceae</taxon>
        <taxon>Aurantioideae</taxon>
        <taxon>Citrus</taxon>
    </lineage>
</organism>